<dbReference type="PANTHER" id="PTHR11895:SF7">
    <property type="entry name" value="GLUTAMYL-TRNA(GLN) AMIDOTRANSFERASE SUBUNIT A, MITOCHONDRIAL"/>
    <property type="match status" value="1"/>
</dbReference>
<evidence type="ECO:0000313" key="4">
    <source>
        <dbReference type="Proteomes" id="UP000015480"/>
    </source>
</evidence>
<keyword evidence="4" id="KW-1185">Reference proteome</keyword>
<evidence type="ECO:0000313" key="3">
    <source>
        <dbReference type="EMBL" id="AGT08519.1"/>
    </source>
</evidence>
<dbReference type="SUPFAM" id="SSF75304">
    <property type="entry name" value="Amidase signature (AS) enzymes"/>
    <property type="match status" value="1"/>
</dbReference>
<dbReference type="AlphaFoldDB" id="S5XML4"/>
<dbReference type="Proteomes" id="UP000015480">
    <property type="component" value="Chromosome"/>
</dbReference>
<evidence type="ECO:0000256" key="1">
    <source>
        <dbReference type="ARBA" id="ARBA00009199"/>
    </source>
</evidence>
<reference evidence="3 4" key="1">
    <citation type="journal article" date="2014" name="BMC Genomics">
        <title>Architecture and functions of a multipartite genome of the methylotrophic bacterium Paracoccus aminophilus JCM 7686, containing primary and secondary chromids.</title>
        <authorList>
            <person name="Dziewit L."/>
            <person name="Czarnecki J."/>
            <person name="Wibberg D."/>
            <person name="Radlinska M."/>
            <person name="Mrozek P."/>
            <person name="Szymczak M."/>
            <person name="Schluter A."/>
            <person name="Puhler A."/>
            <person name="Bartosik D."/>
        </authorList>
    </citation>
    <scope>NUCLEOTIDE SEQUENCE [LARGE SCALE GENOMIC DNA]</scope>
    <source>
        <strain evidence="3">JCM 7686</strain>
    </source>
</reference>
<dbReference type="InterPro" id="IPR036928">
    <property type="entry name" value="AS_sf"/>
</dbReference>
<feature type="domain" description="Amidase" evidence="2">
    <location>
        <begin position="27"/>
        <end position="441"/>
    </location>
</feature>
<dbReference type="RefSeq" id="WP_020950157.1">
    <property type="nucleotide sequence ID" value="NC_022041.1"/>
</dbReference>
<dbReference type="InterPro" id="IPR020556">
    <property type="entry name" value="Amidase_CS"/>
</dbReference>
<dbReference type="PANTHER" id="PTHR11895">
    <property type="entry name" value="TRANSAMIDASE"/>
    <property type="match status" value="1"/>
</dbReference>
<dbReference type="Pfam" id="PF01425">
    <property type="entry name" value="Amidase"/>
    <property type="match status" value="1"/>
</dbReference>
<protein>
    <submittedName>
        <fullName evidence="3">6-aminohexanoate-cyclic-dimer hydrolase</fullName>
        <ecNumber evidence="3">3.5.2.12</ecNumber>
    </submittedName>
</protein>
<sequence length="452" mass="47330">MELTEYAAADGVGLARLIAAREVSAREVIEAAIAMIEARNPELNAVIATNFEAALAGCDSLPGGVLSGVPFLLKDANLYSCDMPTTFGSAFFKGDAPRPDSLMVERWRTAGLAILGKTNTPEFAAEFVTEPRAYGVTHNPHRPGMTVGGSSGGAAAAVASGMVPIAHATDLGGSIRIPAACTGVFGFKPTAGLNPVGPYFDAIAGGLNSDHVITRTVRDSAASLDITANGGGSFLNALRNPVRFRIGVADKDPSGRAPGATERAAVHRAAALLAELGHEIVPYEYPGALSTDWFDYLWIFDIVSLVEQRARALGRDPERDELEPLTWHLMGKAAQGGRAAYQSAQTARAAYNRAYLGSLDQLDLILTPSLASAPPAEGTLSYVSFANVDDWNDAGYGFAPYSIPSNISGQPSASCPWFRDEDGLSVGVQLSGKPGADLAVLQTCAQVEEAMS</sequence>
<dbReference type="EMBL" id="CP006650">
    <property type="protein sequence ID" value="AGT08519.1"/>
    <property type="molecule type" value="Genomic_DNA"/>
</dbReference>
<keyword evidence="3" id="KW-0378">Hydrolase</keyword>
<dbReference type="STRING" id="1367847.JCM7686_1418"/>
<organism evidence="3 4">
    <name type="scientific">Paracoccus aminophilus JCM 7686</name>
    <dbReference type="NCBI Taxonomy" id="1367847"/>
    <lineage>
        <taxon>Bacteria</taxon>
        <taxon>Pseudomonadati</taxon>
        <taxon>Pseudomonadota</taxon>
        <taxon>Alphaproteobacteria</taxon>
        <taxon>Rhodobacterales</taxon>
        <taxon>Paracoccaceae</taxon>
        <taxon>Paracoccus</taxon>
    </lineage>
</organism>
<dbReference type="GO" id="GO:0019874">
    <property type="term" value="F:6-aminohexanoate-cyclic-dimer hydrolase activity"/>
    <property type="evidence" value="ECO:0007669"/>
    <property type="project" value="UniProtKB-EC"/>
</dbReference>
<dbReference type="EC" id="3.5.2.12" evidence="3"/>
<evidence type="ECO:0000259" key="2">
    <source>
        <dbReference type="Pfam" id="PF01425"/>
    </source>
</evidence>
<dbReference type="PROSITE" id="PS00571">
    <property type="entry name" value="AMIDASES"/>
    <property type="match status" value="1"/>
</dbReference>
<dbReference type="HOGENOM" id="CLU_009600_0_4_5"/>
<accession>S5XML4</accession>
<dbReference type="eggNOG" id="COG0154">
    <property type="taxonomic scope" value="Bacteria"/>
</dbReference>
<dbReference type="InterPro" id="IPR023631">
    <property type="entry name" value="Amidase_dom"/>
</dbReference>
<dbReference type="InterPro" id="IPR000120">
    <property type="entry name" value="Amidase"/>
</dbReference>
<comment type="similarity">
    <text evidence="1">Belongs to the amidase family.</text>
</comment>
<name>S5XML4_PARAH</name>
<proteinExistence type="inferred from homology"/>
<dbReference type="OrthoDB" id="9777859at2"/>
<dbReference type="KEGG" id="pami:JCM7686_1418"/>
<gene>
    <name evidence="3" type="ORF">JCM7686_1418</name>
</gene>
<dbReference type="PATRIC" id="fig|1367847.3.peg.1390"/>
<dbReference type="Gene3D" id="3.90.1300.10">
    <property type="entry name" value="Amidase signature (AS) domain"/>
    <property type="match status" value="1"/>
</dbReference>